<evidence type="ECO:0000313" key="1">
    <source>
        <dbReference type="EMBL" id="MBD3700917.1"/>
    </source>
</evidence>
<dbReference type="EMBL" id="JACXTI010000002">
    <property type="protein sequence ID" value="MBD3700917.1"/>
    <property type="molecule type" value="Genomic_DNA"/>
</dbReference>
<organism evidence="1 2">
    <name type="scientific">Klebsiella pneumoniae</name>
    <dbReference type="NCBI Taxonomy" id="573"/>
    <lineage>
        <taxon>Bacteria</taxon>
        <taxon>Pseudomonadati</taxon>
        <taxon>Pseudomonadota</taxon>
        <taxon>Gammaproteobacteria</taxon>
        <taxon>Enterobacterales</taxon>
        <taxon>Enterobacteriaceae</taxon>
        <taxon>Klebsiella/Raoultella group</taxon>
        <taxon>Klebsiella</taxon>
        <taxon>Klebsiella pneumoniae complex</taxon>
    </lineage>
</organism>
<evidence type="ECO:0000313" key="2">
    <source>
        <dbReference type="Proteomes" id="UP000631473"/>
    </source>
</evidence>
<reference evidence="1" key="1">
    <citation type="submission" date="2020-07" db="EMBL/GenBank/DDBJ databases">
        <title>Clinical and genomic characterization of carbapenemase-producing Enterobacterales causing secondary infections during the COVID-19 crisis at a New York City hospital.</title>
        <authorList>
            <person name="Gomez-Simmonds A."/>
            <person name="Annavajhala M.K."/>
            <person name="Uhlemann A.-C."/>
        </authorList>
    </citation>
    <scope>NUCLEOTIDE SEQUENCE</scope>
    <source>
        <strain evidence="1">NK1597</strain>
    </source>
</reference>
<proteinExistence type="predicted"/>
<dbReference type="AlphaFoldDB" id="A0A927DBI9"/>
<sequence>MQAAQDPYQAEIFHYRDIVQQRFAPHFRRSHDQHRECRCRQRGAVGRKEGKKLPARMGAVHRLVDNAKAGTQGRFILNHQFADLQRFGKLERQPKRHIL</sequence>
<gene>
    <name evidence="1" type="ORF">IE991_11560</name>
</gene>
<dbReference type="Proteomes" id="UP000631473">
    <property type="component" value="Unassembled WGS sequence"/>
</dbReference>
<accession>A0A927DBI9</accession>
<comment type="caution">
    <text evidence="1">The sequence shown here is derived from an EMBL/GenBank/DDBJ whole genome shotgun (WGS) entry which is preliminary data.</text>
</comment>
<protein>
    <submittedName>
        <fullName evidence="1">Uncharacterized protein</fullName>
    </submittedName>
</protein>
<name>A0A927DBI9_KLEPN</name>